<evidence type="ECO:0000313" key="3">
    <source>
        <dbReference type="EMBL" id="EXB72266.1"/>
    </source>
</evidence>
<dbReference type="AlphaFoldDB" id="W9R5Q8"/>
<keyword evidence="2" id="KW-0812">Transmembrane</keyword>
<organism evidence="3 4">
    <name type="scientific">Morus notabilis</name>
    <dbReference type="NCBI Taxonomy" id="981085"/>
    <lineage>
        <taxon>Eukaryota</taxon>
        <taxon>Viridiplantae</taxon>
        <taxon>Streptophyta</taxon>
        <taxon>Embryophyta</taxon>
        <taxon>Tracheophyta</taxon>
        <taxon>Spermatophyta</taxon>
        <taxon>Magnoliopsida</taxon>
        <taxon>eudicotyledons</taxon>
        <taxon>Gunneridae</taxon>
        <taxon>Pentapetalae</taxon>
        <taxon>rosids</taxon>
        <taxon>fabids</taxon>
        <taxon>Rosales</taxon>
        <taxon>Moraceae</taxon>
        <taxon>Moreae</taxon>
        <taxon>Morus</taxon>
    </lineage>
</organism>
<evidence type="ECO:0000313" key="4">
    <source>
        <dbReference type="Proteomes" id="UP000030645"/>
    </source>
</evidence>
<dbReference type="EMBL" id="KE344618">
    <property type="protein sequence ID" value="EXB72266.1"/>
    <property type="molecule type" value="Genomic_DNA"/>
</dbReference>
<protein>
    <submittedName>
        <fullName evidence="3">Uncharacterized protein</fullName>
    </submittedName>
</protein>
<dbReference type="Proteomes" id="UP000030645">
    <property type="component" value="Unassembled WGS sequence"/>
</dbReference>
<keyword evidence="4" id="KW-1185">Reference proteome</keyword>
<proteinExistence type="predicted"/>
<feature type="transmembrane region" description="Helical" evidence="2">
    <location>
        <begin position="26"/>
        <end position="45"/>
    </location>
</feature>
<gene>
    <name evidence="3" type="ORF">L484_009149</name>
</gene>
<feature type="region of interest" description="Disordered" evidence="1">
    <location>
        <begin position="1"/>
        <end position="22"/>
    </location>
</feature>
<keyword evidence="2" id="KW-1133">Transmembrane helix</keyword>
<evidence type="ECO:0000256" key="1">
    <source>
        <dbReference type="SAM" id="MobiDB-lite"/>
    </source>
</evidence>
<reference evidence="4" key="1">
    <citation type="submission" date="2013-01" db="EMBL/GenBank/DDBJ databases">
        <title>Draft Genome Sequence of a Mulberry Tree, Morus notabilis C.K. Schneid.</title>
        <authorList>
            <person name="He N."/>
            <person name="Zhao S."/>
        </authorList>
    </citation>
    <scope>NUCLEOTIDE SEQUENCE</scope>
</reference>
<evidence type="ECO:0000256" key="2">
    <source>
        <dbReference type="SAM" id="Phobius"/>
    </source>
</evidence>
<sequence>MAALSCPRAVVQKPQPPQERHSQSHLYRCSIIIIIIIMIITNSNGSTTPLSDHFLRKRL</sequence>
<accession>W9R5Q8</accession>
<name>W9R5Q8_9ROSA</name>
<keyword evidence="2" id="KW-0472">Membrane</keyword>